<protein>
    <submittedName>
        <fullName evidence="2">Exopolysaccharide biosynthesis protein</fullName>
    </submittedName>
</protein>
<dbReference type="PANTHER" id="PTHR41795:SF1">
    <property type="entry name" value="EXOPOLYSACCHARIDE SYNTHESIS PROTEIN"/>
    <property type="match status" value="1"/>
</dbReference>
<feature type="transmembrane region" description="Helical" evidence="1">
    <location>
        <begin position="120"/>
        <end position="142"/>
    </location>
</feature>
<dbReference type="Pfam" id="PF06055">
    <property type="entry name" value="ExoD"/>
    <property type="match status" value="1"/>
</dbReference>
<keyword evidence="3" id="KW-1185">Reference proteome</keyword>
<sequence>MSYRPHGIDDILDRLDQAAQGSDRVSVGDIREALGQRGQGAFLLFPALIDITPVGSIPGVPTLMAATIILVAVEILIGRSEPWLPGFVERRHIKARTLCKVTGKLRSTGRRLDRWFHGRLCWMTQGTPLKVAAALIIGLALTVPPLELIPLATTAPMSAIAAFGTALLLRDGVLMIAAMAITAAVVVLGAVLLL</sequence>
<evidence type="ECO:0000313" key="3">
    <source>
        <dbReference type="Proteomes" id="UP001427805"/>
    </source>
</evidence>
<dbReference type="PANTHER" id="PTHR41795">
    <property type="entry name" value="EXOPOLYSACCHARIDE SYNTHESIS PROTEIN"/>
    <property type="match status" value="1"/>
</dbReference>
<keyword evidence="1" id="KW-0472">Membrane</keyword>
<evidence type="ECO:0000256" key="1">
    <source>
        <dbReference type="SAM" id="Phobius"/>
    </source>
</evidence>
<evidence type="ECO:0000313" key="2">
    <source>
        <dbReference type="EMBL" id="MEN3746750.1"/>
    </source>
</evidence>
<dbReference type="EMBL" id="JBDIZK010000003">
    <property type="protein sequence ID" value="MEN3746750.1"/>
    <property type="molecule type" value="Genomic_DNA"/>
</dbReference>
<name>A0ABV0B5C5_9SPHN</name>
<dbReference type="RefSeq" id="WP_346245751.1">
    <property type="nucleotide sequence ID" value="NZ_JBDIZK010000003.1"/>
</dbReference>
<keyword evidence="1" id="KW-0812">Transmembrane</keyword>
<reference evidence="2 3" key="1">
    <citation type="submission" date="2024-05" db="EMBL/GenBank/DDBJ databases">
        <title>Sphingomonas sp. HF-S3 16S ribosomal RNA gene Genome sequencing and assembly.</title>
        <authorList>
            <person name="Lee H."/>
        </authorList>
    </citation>
    <scope>NUCLEOTIDE SEQUENCE [LARGE SCALE GENOMIC DNA]</scope>
    <source>
        <strain evidence="2 3">HF-S3</strain>
    </source>
</reference>
<dbReference type="Proteomes" id="UP001427805">
    <property type="component" value="Unassembled WGS sequence"/>
</dbReference>
<gene>
    <name evidence="2" type="ORF">TPR58_06200</name>
</gene>
<organism evidence="2 3">
    <name type="scientific">Sphingomonas rustica</name>
    <dbReference type="NCBI Taxonomy" id="3103142"/>
    <lineage>
        <taxon>Bacteria</taxon>
        <taxon>Pseudomonadati</taxon>
        <taxon>Pseudomonadota</taxon>
        <taxon>Alphaproteobacteria</taxon>
        <taxon>Sphingomonadales</taxon>
        <taxon>Sphingomonadaceae</taxon>
        <taxon>Sphingomonas</taxon>
    </lineage>
</organism>
<dbReference type="PIRSF" id="PIRSF033239">
    <property type="entry name" value="ExoD"/>
    <property type="match status" value="1"/>
</dbReference>
<dbReference type="InterPro" id="IPR010331">
    <property type="entry name" value="ExoD"/>
</dbReference>
<feature type="transmembrane region" description="Helical" evidence="1">
    <location>
        <begin position="174"/>
        <end position="193"/>
    </location>
</feature>
<feature type="transmembrane region" description="Helical" evidence="1">
    <location>
        <begin position="57"/>
        <end position="77"/>
    </location>
</feature>
<comment type="caution">
    <text evidence="2">The sequence shown here is derived from an EMBL/GenBank/DDBJ whole genome shotgun (WGS) entry which is preliminary data.</text>
</comment>
<proteinExistence type="predicted"/>
<accession>A0ABV0B5C5</accession>
<keyword evidence="1" id="KW-1133">Transmembrane helix</keyword>